<dbReference type="InterPro" id="IPR018163">
    <property type="entry name" value="Thr/Ala-tRNA-synth_IIc_edit"/>
</dbReference>
<dbReference type="SUPFAM" id="SSF50447">
    <property type="entry name" value="Translation proteins"/>
    <property type="match status" value="1"/>
</dbReference>
<dbReference type="Gene3D" id="2.40.30.130">
    <property type="match status" value="1"/>
</dbReference>
<dbReference type="GO" id="GO:0005524">
    <property type="term" value="F:ATP binding"/>
    <property type="evidence" value="ECO:0007669"/>
    <property type="project" value="InterPro"/>
</dbReference>
<reference evidence="8" key="1">
    <citation type="journal article" date="2011" name="PLoS ONE">
        <title>Ralstonia syzygii, the Blood Disease Bacterium and some Asian R. solanacearum strains form a single genomic species despite divergent lifestyles.</title>
        <authorList>
            <person name="Remenant B."/>
            <person name="de Cambiaire J.C."/>
            <person name="Cellier G."/>
            <person name="Jacobs J.M."/>
            <person name="Mangenot S."/>
            <person name="Barbe V."/>
            <person name="Lajus A."/>
            <person name="Vallenet D."/>
            <person name="Medigue C."/>
            <person name="Fegan M."/>
            <person name="Allen C."/>
            <person name="Prior P."/>
        </authorList>
    </citation>
    <scope>NUCLEOTIDE SEQUENCE</scope>
    <source>
        <strain evidence="8">R24</strain>
    </source>
</reference>
<dbReference type="InterPro" id="IPR012947">
    <property type="entry name" value="tRNA_SAD"/>
</dbReference>
<dbReference type="SMART" id="SM00863">
    <property type="entry name" value="tRNA_SAD"/>
    <property type="match status" value="1"/>
</dbReference>
<keyword evidence="5" id="KW-0862">Zinc</keyword>
<comment type="subcellular location">
    <subcellularLocation>
        <location evidence="2">Cytoplasm</location>
    </subcellularLocation>
</comment>
<feature type="domain" description="Alanyl-transfer RNA synthetases family profile" evidence="7">
    <location>
        <begin position="1"/>
        <end position="245"/>
    </location>
</feature>
<keyword evidence="8" id="KW-0030">Aminoacyl-tRNA synthetase</keyword>
<keyword evidence="4" id="KW-0479">Metal-binding</keyword>
<dbReference type="EMBL" id="FR854086">
    <property type="protein sequence ID" value="CCA85001.1"/>
    <property type="molecule type" value="Genomic_DNA"/>
</dbReference>
<reference evidence="8" key="2">
    <citation type="submission" date="2011-04" db="EMBL/GenBank/DDBJ databases">
        <authorList>
            <person name="Genoscope - CEA"/>
        </authorList>
    </citation>
    <scope>NUCLEOTIDE SEQUENCE</scope>
    <source>
        <strain evidence="8">R24</strain>
    </source>
</reference>
<dbReference type="InterPro" id="IPR018164">
    <property type="entry name" value="Ala-tRNA-synth_IIc_N"/>
</dbReference>
<evidence type="ECO:0000256" key="3">
    <source>
        <dbReference type="ARBA" id="ARBA00017959"/>
    </source>
</evidence>
<dbReference type="GO" id="GO:0003676">
    <property type="term" value="F:nucleic acid binding"/>
    <property type="evidence" value="ECO:0007669"/>
    <property type="project" value="InterPro"/>
</dbReference>
<organism evidence="8">
    <name type="scientific">Ralstonia syzygii R24</name>
    <dbReference type="NCBI Taxonomy" id="907261"/>
    <lineage>
        <taxon>Bacteria</taxon>
        <taxon>Pseudomonadati</taxon>
        <taxon>Pseudomonadota</taxon>
        <taxon>Betaproteobacteria</taxon>
        <taxon>Burkholderiales</taxon>
        <taxon>Burkholderiaceae</taxon>
        <taxon>Ralstonia</taxon>
        <taxon>Ralstonia solanacearum species complex</taxon>
    </lineage>
</organism>
<dbReference type="GO" id="GO:0005737">
    <property type="term" value="C:cytoplasm"/>
    <property type="evidence" value="ECO:0007669"/>
    <property type="project" value="UniProtKB-SubCell"/>
</dbReference>
<dbReference type="PROSITE" id="PS50860">
    <property type="entry name" value="AA_TRNA_LIGASE_II_ALA"/>
    <property type="match status" value="1"/>
</dbReference>
<keyword evidence="8" id="KW-0436">Ligase</keyword>
<dbReference type="Pfam" id="PF07973">
    <property type="entry name" value="tRNA_SAD"/>
    <property type="match status" value="1"/>
</dbReference>
<comment type="cofactor">
    <cofactor evidence="1">
        <name>Zn(2+)</name>
        <dbReference type="ChEBI" id="CHEBI:29105"/>
    </cofactor>
</comment>
<protein>
    <recommendedName>
        <fullName evidence="3">Alanine--tRNA ligase</fullName>
    </recommendedName>
    <alternativeName>
        <fullName evidence="6">Alanyl-tRNA synthetase</fullName>
    </alternativeName>
</protein>
<dbReference type="SUPFAM" id="SSF55186">
    <property type="entry name" value="ThrRS/AlaRS common domain"/>
    <property type="match status" value="1"/>
</dbReference>
<name>G2ZYT7_9RALS</name>
<evidence type="ECO:0000256" key="2">
    <source>
        <dbReference type="ARBA" id="ARBA00004496"/>
    </source>
</evidence>
<dbReference type="PANTHER" id="PTHR43462:SF1">
    <property type="entry name" value="ALANYL-TRNA EDITING PROTEIN AARSD1"/>
    <property type="match status" value="1"/>
</dbReference>
<dbReference type="Pfam" id="PF01411">
    <property type="entry name" value="tRNA-synt_2c"/>
    <property type="match status" value="1"/>
</dbReference>
<dbReference type="PANTHER" id="PTHR43462">
    <property type="entry name" value="ALANYL-TRNA EDITING PROTEIN"/>
    <property type="match status" value="1"/>
</dbReference>
<accession>G2ZYT7</accession>
<dbReference type="Gene3D" id="3.30.980.10">
    <property type="entry name" value="Threonyl-trna Synthetase, Chain A, domain 2"/>
    <property type="match status" value="1"/>
</dbReference>
<evidence type="ECO:0000256" key="6">
    <source>
        <dbReference type="ARBA" id="ARBA00032577"/>
    </source>
</evidence>
<dbReference type="GO" id="GO:0002161">
    <property type="term" value="F:aminoacyl-tRNA deacylase activity"/>
    <property type="evidence" value="ECO:0007669"/>
    <property type="project" value="UniProtKB-ARBA"/>
</dbReference>
<proteinExistence type="predicted"/>
<dbReference type="GO" id="GO:0004813">
    <property type="term" value="F:alanine-tRNA ligase activity"/>
    <property type="evidence" value="ECO:0007669"/>
    <property type="project" value="InterPro"/>
</dbReference>
<dbReference type="InterPro" id="IPR018165">
    <property type="entry name" value="Ala-tRNA-synth_IIc_core"/>
</dbReference>
<dbReference type="InterPro" id="IPR009000">
    <property type="entry name" value="Transl_B-barrel_sf"/>
</dbReference>
<evidence type="ECO:0000313" key="8">
    <source>
        <dbReference type="EMBL" id="CCA85001.1"/>
    </source>
</evidence>
<dbReference type="GO" id="GO:0006419">
    <property type="term" value="P:alanyl-tRNA aminoacylation"/>
    <property type="evidence" value="ECO:0007669"/>
    <property type="project" value="InterPro"/>
</dbReference>
<evidence type="ECO:0000256" key="1">
    <source>
        <dbReference type="ARBA" id="ARBA00001947"/>
    </source>
</evidence>
<dbReference type="InterPro" id="IPR051335">
    <property type="entry name" value="Alanyl-tRNA_Editing_Enzymes"/>
</dbReference>
<dbReference type="GO" id="GO:0046872">
    <property type="term" value="F:metal ion binding"/>
    <property type="evidence" value="ECO:0007669"/>
    <property type="project" value="UniProtKB-KW"/>
</dbReference>
<dbReference type="AlphaFoldDB" id="G2ZYT7"/>
<sequence>MLTAHCYPDAAMPEGKTEALFDAQPYEVDFSAAVVAVRDDLVALDRTLFYPVGGGQPADTGELTAVAGERIQVIGSHWDETNRAIIWHRLDHAGALQAGMQVSGRIDWSMRYRHMKIHTCLHLLCSLIDAPVTGCGIGHERGRLDFDLPEMSLSREAITEGLNTLIQRGIDVTTHLVPPTEHDKVLSLVRNKYALPPRSDNAVKIIQVGDIDIQPCGGTHLRNTAEIGEVVCEKIEKKGRQNRRIVIGFVN</sequence>
<gene>
    <name evidence="8" type="ORF">RALSY_10992</name>
</gene>
<evidence type="ECO:0000256" key="5">
    <source>
        <dbReference type="ARBA" id="ARBA00022833"/>
    </source>
</evidence>
<evidence type="ECO:0000259" key="7">
    <source>
        <dbReference type="PROSITE" id="PS50860"/>
    </source>
</evidence>
<evidence type="ECO:0000256" key="4">
    <source>
        <dbReference type="ARBA" id="ARBA00022723"/>
    </source>
</evidence>